<comment type="similarity">
    <text evidence="2 9">Belongs to the ABC-2 integral membrane protein family.</text>
</comment>
<dbReference type="PANTHER" id="PTHR30413:SF8">
    <property type="entry name" value="TRANSPORT PERMEASE PROTEIN"/>
    <property type="match status" value="1"/>
</dbReference>
<dbReference type="InterPro" id="IPR047817">
    <property type="entry name" value="ABC2_TM_bact-type"/>
</dbReference>
<comment type="subcellular location">
    <subcellularLocation>
        <location evidence="1">Cell inner membrane</location>
        <topology evidence="1">Multi-pass membrane protein</topology>
    </subcellularLocation>
    <subcellularLocation>
        <location evidence="9">Cell membrane</location>
        <topology evidence="9">Multi-pass membrane protein</topology>
    </subcellularLocation>
</comment>
<evidence type="ECO:0000313" key="11">
    <source>
        <dbReference type="EMBL" id="GAA3693600.1"/>
    </source>
</evidence>
<keyword evidence="6 9" id="KW-0812">Transmembrane</keyword>
<dbReference type="EMBL" id="BAABCJ010000001">
    <property type="protein sequence ID" value="GAA3693600.1"/>
    <property type="molecule type" value="Genomic_DNA"/>
</dbReference>
<sequence length="294" mass="33462">MTEQVTPIGGIKRVRVSPQGLVKVGARPGFFEYVRQIWQFRSFIHFDSRSRIATGNSDDALGRIWLVLNPILNGATYFFVFGLLLNTGDKIPNFIAYLIIGTFMFRFTTGAITQGARALNNNQSMMRAFNFPRATLPLAVNVRELMSQVIVIATMMVLILAIPPLEEITWLWLLIVPVVIVQFLFNLGLSLLLCRIVTRFPDVVNLISFGTRIWLYLSCVFFSLERFENNPAIYQAMQLNPLFCVLDITRDILLYGNVPGLERWTVLGVWTIVLLIVGSIAFWKAEESYNQERA</sequence>
<organism evidence="11 12">
    <name type="scientific">Zhihengliuella alba</name>
    <dbReference type="NCBI Taxonomy" id="547018"/>
    <lineage>
        <taxon>Bacteria</taxon>
        <taxon>Bacillati</taxon>
        <taxon>Actinomycetota</taxon>
        <taxon>Actinomycetes</taxon>
        <taxon>Micrococcales</taxon>
        <taxon>Micrococcaceae</taxon>
        <taxon>Zhihengliuella</taxon>
    </lineage>
</organism>
<dbReference type="Proteomes" id="UP001501536">
    <property type="component" value="Unassembled WGS sequence"/>
</dbReference>
<keyword evidence="4 9" id="KW-1003">Cell membrane</keyword>
<proteinExistence type="inferred from homology"/>
<reference evidence="12" key="1">
    <citation type="journal article" date="2019" name="Int. J. Syst. Evol. Microbiol.">
        <title>The Global Catalogue of Microorganisms (GCM) 10K type strain sequencing project: providing services to taxonomists for standard genome sequencing and annotation.</title>
        <authorList>
            <consortium name="The Broad Institute Genomics Platform"/>
            <consortium name="The Broad Institute Genome Sequencing Center for Infectious Disease"/>
            <person name="Wu L."/>
            <person name="Ma J."/>
        </authorList>
    </citation>
    <scope>NUCLEOTIDE SEQUENCE [LARGE SCALE GENOMIC DNA]</scope>
    <source>
        <strain evidence="12">JCM 16961</strain>
    </source>
</reference>
<feature type="transmembrane region" description="Helical" evidence="9">
    <location>
        <begin position="91"/>
        <end position="113"/>
    </location>
</feature>
<evidence type="ECO:0000256" key="3">
    <source>
        <dbReference type="ARBA" id="ARBA00022448"/>
    </source>
</evidence>
<protein>
    <recommendedName>
        <fullName evidence="9">Transport permease protein</fullName>
    </recommendedName>
</protein>
<dbReference type="PROSITE" id="PS51012">
    <property type="entry name" value="ABC_TM2"/>
    <property type="match status" value="1"/>
</dbReference>
<feature type="transmembrane region" description="Helical" evidence="9">
    <location>
        <begin position="168"/>
        <end position="194"/>
    </location>
</feature>
<evidence type="ECO:0000256" key="9">
    <source>
        <dbReference type="RuleBase" id="RU361157"/>
    </source>
</evidence>
<dbReference type="PANTHER" id="PTHR30413">
    <property type="entry name" value="INNER MEMBRANE TRANSPORT PERMEASE"/>
    <property type="match status" value="1"/>
</dbReference>
<evidence type="ECO:0000256" key="4">
    <source>
        <dbReference type="ARBA" id="ARBA00022475"/>
    </source>
</evidence>
<keyword evidence="3 9" id="KW-0813">Transport</keyword>
<evidence type="ECO:0000256" key="5">
    <source>
        <dbReference type="ARBA" id="ARBA00022519"/>
    </source>
</evidence>
<evidence type="ECO:0000256" key="2">
    <source>
        <dbReference type="ARBA" id="ARBA00007783"/>
    </source>
</evidence>
<evidence type="ECO:0000313" key="12">
    <source>
        <dbReference type="Proteomes" id="UP001501536"/>
    </source>
</evidence>
<evidence type="ECO:0000256" key="1">
    <source>
        <dbReference type="ARBA" id="ARBA00004429"/>
    </source>
</evidence>
<name>A0ABP7CMZ1_9MICC</name>
<keyword evidence="8 9" id="KW-0472">Membrane</keyword>
<dbReference type="InterPro" id="IPR013525">
    <property type="entry name" value="ABC2_TM"/>
</dbReference>
<gene>
    <name evidence="11" type="ORF">GCM10022377_02740</name>
</gene>
<evidence type="ECO:0000256" key="8">
    <source>
        <dbReference type="ARBA" id="ARBA00023136"/>
    </source>
</evidence>
<comment type="caution">
    <text evidence="11">The sequence shown here is derived from an EMBL/GenBank/DDBJ whole genome shotgun (WGS) entry which is preliminary data.</text>
</comment>
<feature type="transmembrane region" description="Helical" evidence="9">
    <location>
        <begin position="264"/>
        <end position="283"/>
    </location>
</feature>
<feature type="domain" description="ABC transmembrane type-2" evidence="10">
    <location>
        <begin position="61"/>
        <end position="285"/>
    </location>
</feature>
<evidence type="ECO:0000256" key="7">
    <source>
        <dbReference type="ARBA" id="ARBA00022989"/>
    </source>
</evidence>
<accession>A0ABP7CMZ1</accession>
<keyword evidence="7 9" id="KW-1133">Transmembrane helix</keyword>
<keyword evidence="5" id="KW-0997">Cell inner membrane</keyword>
<dbReference type="RefSeq" id="WP_344878879.1">
    <property type="nucleotide sequence ID" value="NZ_BAABCJ010000001.1"/>
</dbReference>
<feature type="transmembrane region" description="Helical" evidence="9">
    <location>
        <begin position="206"/>
        <end position="224"/>
    </location>
</feature>
<dbReference type="Pfam" id="PF01061">
    <property type="entry name" value="ABC2_membrane"/>
    <property type="match status" value="1"/>
</dbReference>
<evidence type="ECO:0000256" key="6">
    <source>
        <dbReference type="ARBA" id="ARBA00022692"/>
    </source>
</evidence>
<keyword evidence="12" id="KW-1185">Reference proteome</keyword>
<feature type="transmembrane region" description="Helical" evidence="9">
    <location>
        <begin position="134"/>
        <end position="162"/>
    </location>
</feature>
<feature type="transmembrane region" description="Helical" evidence="9">
    <location>
        <begin position="64"/>
        <end position="85"/>
    </location>
</feature>
<evidence type="ECO:0000259" key="10">
    <source>
        <dbReference type="PROSITE" id="PS51012"/>
    </source>
</evidence>